<dbReference type="EMBL" id="JBHUEH010000024">
    <property type="protein sequence ID" value="MFD1887505.1"/>
    <property type="molecule type" value="Genomic_DNA"/>
</dbReference>
<sequence length="112" mass="12708">MRTMFSKYMISFILILSLFASILEPYVHMLAYAATNTSVHSIAAPSQTVPDESTDEPWTEEAPSVQKDVYQPEPVDPELQYIENKLDTLIRHSEQHIMMNDDESTPSSNNGM</sequence>
<feature type="region of interest" description="Disordered" evidence="1">
    <location>
        <begin position="44"/>
        <end position="74"/>
    </location>
</feature>
<keyword evidence="3" id="KW-1185">Reference proteome</keyword>
<accession>A0ABW4RNU9</accession>
<dbReference type="Proteomes" id="UP001597233">
    <property type="component" value="Unassembled WGS sequence"/>
</dbReference>
<feature type="non-terminal residue" evidence="2">
    <location>
        <position position="112"/>
    </location>
</feature>
<evidence type="ECO:0000256" key="1">
    <source>
        <dbReference type="SAM" id="MobiDB-lite"/>
    </source>
</evidence>
<evidence type="ECO:0000313" key="2">
    <source>
        <dbReference type="EMBL" id="MFD1887505.1"/>
    </source>
</evidence>
<proteinExistence type="predicted"/>
<reference evidence="3" key="1">
    <citation type="journal article" date="2019" name="Int. J. Syst. Evol. Microbiol.">
        <title>The Global Catalogue of Microorganisms (GCM) 10K type strain sequencing project: providing services to taxonomists for standard genome sequencing and annotation.</title>
        <authorList>
            <consortium name="The Broad Institute Genomics Platform"/>
            <consortium name="The Broad Institute Genome Sequencing Center for Infectious Disease"/>
            <person name="Wu L."/>
            <person name="Ma J."/>
        </authorList>
    </citation>
    <scope>NUCLEOTIDE SEQUENCE [LARGE SCALE GENOMIC DNA]</scope>
    <source>
        <strain evidence="3">CCUG 54950</strain>
    </source>
</reference>
<gene>
    <name evidence="2" type="ORF">ACFSC9_18565</name>
</gene>
<name>A0ABW4RNU9_9BACL</name>
<organism evidence="2 3">
    <name type="scientific">Paenibacillus wenxiniae</name>
    <dbReference type="NCBI Taxonomy" id="1636843"/>
    <lineage>
        <taxon>Bacteria</taxon>
        <taxon>Bacillati</taxon>
        <taxon>Bacillota</taxon>
        <taxon>Bacilli</taxon>
        <taxon>Bacillales</taxon>
        <taxon>Paenibacillaceae</taxon>
        <taxon>Paenibacillus</taxon>
    </lineage>
</organism>
<dbReference type="RefSeq" id="WP_347327465.1">
    <property type="nucleotide sequence ID" value="NZ_JBCGUH010000045.1"/>
</dbReference>
<comment type="caution">
    <text evidence="2">The sequence shown here is derived from an EMBL/GenBank/DDBJ whole genome shotgun (WGS) entry which is preliminary data.</text>
</comment>
<protein>
    <submittedName>
        <fullName evidence="2">Uncharacterized protein</fullName>
    </submittedName>
</protein>
<evidence type="ECO:0000313" key="3">
    <source>
        <dbReference type="Proteomes" id="UP001597233"/>
    </source>
</evidence>